<gene>
    <name evidence="2" type="ORF">H8L32_04275</name>
</gene>
<evidence type="ECO:0000313" key="3">
    <source>
        <dbReference type="Proteomes" id="UP000650424"/>
    </source>
</evidence>
<dbReference type="EMBL" id="JACOGF010000002">
    <property type="protein sequence ID" value="MBC3916694.1"/>
    <property type="molecule type" value="Genomic_DNA"/>
</dbReference>
<keyword evidence="3" id="KW-1185">Reference proteome</keyword>
<evidence type="ECO:0000256" key="1">
    <source>
        <dbReference type="SAM" id="Phobius"/>
    </source>
</evidence>
<accession>A0ABR6ZM99</accession>
<proteinExistence type="predicted"/>
<feature type="transmembrane region" description="Helical" evidence="1">
    <location>
        <begin position="20"/>
        <end position="37"/>
    </location>
</feature>
<evidence type="ECO:0000313" key="2">
    <source>
        <dbReference type="EMBL" id="MBC3916694.1"/>
    </source>
</evidence>
<keyword evidence="1" id="KW-0812">Transmembrane</keyword>
<organism evidence="2 3">
    <name type="scientific">Undibacterium hunanense</name>
    <dbReference type="NCBI Taxonomy" id="2762292"/>
    <lineage>
        <taxon>Bacteria</taxon>
        <taxon>Pseudomonadati</taxon>
        <taxon>Pseudomonadota</taxon>
        <taxon>Betaproteobacteria</taxon>
        <taxon>Burkholderiales</taxon>
        <taxon>Oxalobacteraceae</taxon>
        <taxon>Undibacterium</taxon>
    </lineage>
</organism>
<name>A0ABR6ZM99_9BURK</name>
<comment type="caution">
    <text evidence="2">The sequence shown here is derived from an EMBL/GenBank/DDBJ whole genome shotgun (WGS) entry which is preliminary data.</text>
</comment>
<sequence>MLDEQELTALLLSLLPSPAYIYGAIIFGILGMAAYAYGKKKSSTRIKWLAIGLMFYPYLIGNETWLLYLVGVALCGAIYYYHDKS</sequence>
<feature type="transmembrane region" description="Helical" evidence="1">
    <location>
        <begin position="65"/>
        <end position="82"/>
    </location>
</feature>
<protein>
    <submittedName>
        <fullName evidence="2">Uncharacterized protein</fullName>
    </submittedName>
</protein>
<reference evidence="2 3" key="1">
    <citation type="submission" date="2020-08" db="EMBL/GenBank/DDBJ databases">
        <title>Novel species isolated from subtropical streams in China.</title>
        <authorList>
            <person name="Lu H."/>
        </authorList>
    </citation>
    <scope>NUCLEOTIDE SEQUENCE [LARGE SCALE GENOMIC DNA]</scope>
    <source>
        <strain evidence="2 3">CY18W</strain>
    </source>
</reference>
<keyword evidence="1" id="KW-0472">Membrane</keyword>
<dbReference type="RefSeq" id="WP_186945940.1">
    <property type="nucleotide sequence ID" value="NZ_JACOGF010000002.1"/>
</dbReference>
<dbReference type="Proteomes" id="UP000650424">
    <property type="component" value="Unassembled WGS sequence"/>
</dbReference>
<keyword evidence="1" id="KW-1133">Transmembrane helix</keyword>